<evidence type="ECO:0000256" key="5">
    <source>
        <dbReference type="ARBA" id="ARBA00022989"/>
    </source>
</evidence>
<name>A0A9P0GC72_9CUCU</name>
<dbReference type="GO" id="GO:0038023">
    <property type="term" value="F:signaling receptor activity"/>
    <property type="evidence" value="ECO:0007669"/>
    <property type="project" value="InterPro"/>
</dbReference>
<dbReference type="InterPro" id="IPR028082">
    <property type="entry name" value="Peripla_BP_I"/>
</dbReference>
<dbReference type="SMART" id="SM00918">
    <property type="entry name" value="Lig_chan-Glu_bd"/>
    <property type="match status" value="1"/>
</dbReference>
<dbReference type="CDD" id="cd06382">
    <property type="entry name" value="PBP1_iGluR_Kainate"/>
    <property type="match status" value="1"/>
</dbReference>
<keyword evidence="11" id="KW-0628">Postsynaptic cell membrane</keyword>
<evidence type="ECO:0000256" key="2">
    <source>
        <dbReference type="ARBA" id="ARBA00022448"/>
    </source>
</evidence>
<dbReference type="InterPro" id="IPR019594">
    <property type="entry name" value="Glu/Gly-bd"/>
</dbReference>
<feature type="domain" description="Ionotropic glutamate receptor L-glutamate and glycine-binding" evidence="21">
    <location>
        <begin position="436"/>
        <end position="502"/>
    </location>
</feature>
<feature type="signal peptide" evidence="19">
    <location>
        <begin position="1"/>
        <end position="24"/>
    </location>
</feature>
<dbReference type="Gene3D" id="3.40.50.2300">
    <property type="match status" value="2"/>
</dbReference>
<keyword evidence="12" id="KW-1071">Ligand-gated ion channel</keyword>
<evidence type="ECO:0000256" key="6">
    <source>
        <dbReference type="ARBA" id="ARBA00023018"/>
    </source>
</evidence>
<gene>
    <name evidence="22" type="ORF">PSYICH_LOCUS5355</name>
</gene>
<feature type="domain" description="Ionotropic glutamate receptor C-terminal" evidence="20">
    <location>
        <begin position="426"/>
        <end position="800"/>
    </location>
</feature>
<feature type="binding site" evidence="15">
    <location>
        <position position="685"/>
    </location>
    <ligand>
        <name>L-glutamate</name>
        <dbReference type="ChEBI" id="CHEBI:29985"/>
    </ligand>
</feature>
<keyword evidence="23" id="KW-1185">Reference proteome</keyword>
<keyword evidence="2" id="KW-0813">Transport</keyword>
<keyword evidence="9" id="KW-0675">Receptor</keyword>
<dbReference type="OrthoDB" id="5984008at2759"/>
<feature type="binding site" evidence="15">
    <location>
        <position position="518"/>
    </location>
    <ligand>
        <name>L-glutamate</name>
        <dbReference type="ChEBI" id="CHEBI:29985"/>
    </ligand>
</feature>
<keyword evidence="5 18" id="KW-1133">Transmembrane helix</keyword>
<feature type="transmembrane region" description="Helical" evidence="18">
    <location>
        <begin position="635"/>
        <end position="655"/>
    </location>
</feature>
<evidence type="ECO:0000313" key="22">
    <source>
        <dbReference type="EMBL" id="CAH1104227.1"/>
    </source>
</evidence>
<feature type="binding site" evidence="15">
    <location>
        <position position="737"/>
    </location>
    <ligand>
        <name>L-glutamate</name>
        <dbReference type="ChEBI" id="CHEBI:29985"/>
    </ligand>
</feature>
<evidence type="ECO:0000256" key="11">
    <source>
        <dbReference type="ARBA" id="ARBA00023257"/>
    </source>
</evidence>
<evidence type="ECO:0000256" key="8">
    <source>
        <dbReference type="ARBA" id="ARBA00023136"/>
    </source>
</evidence>
<evidence type="ECO:0000256" key="19">
    <source>
        <dbReference type="SAM" id="SignalP"/>
    </source>
</evidence>
<dbReference type="CDD" id="cd13714">
    <property type="entry name" value="PBP2_iGluR_Kainate"/>
    <property type="match status" value="1"/>
</dbReference>
<dbReference type="SUPFAM" id="SSF81324">
    <property type="entry name" value="Voltage-gated potassium channels"/>
    <property type="match status" value="1"/>
</dbReference>
<keyword evidence="17" id="KW-1015">Disulfide bond</keyword>
<evidence type="ECO:0000256" key="9">
    <source>
        <dbReference type="ARBA" id="ARBA00023170"/>
    </source>
</evidence>
<feature type="chain" id="PRO_5040258644" evidence="19">
    <location>
        <begin position="25"/>
        <end position="925"/>
    </location>
</feature>
<evidence type="ECO:0000256" key="1">
    <source>
        <dbReference type="ARBA" id="ARBA00008685"/>
    </source>
</evidence>
<feature type="binding site" evidence="15">
    <location>
        <position position="686"/>
    </location>
    <ligand>
        <name>L-glutamate</name>
        <dbReference type="ChEBI" id="CHEBI:29985"/>
    </ligand>
</feature>
<protein>
    <submittedName>
        <fullName evidence="22">Uncharacterized protein</fullName>
    </submittedName>
</protein>
<accession>A0A9P0GC72</accession>
<keyword evidence="4 18" id="KW-0812">Transmembrane</keyword>
<feature type="transmembrane region" description="Helical" evidence="18">
    <location>
        <begin position="829"/>
        <end position="850"/>
    </location>
</feature>
<dbReference type="FunFam" id="1.10.287.70:FF:000010">
    <property type="entry name" value="Putative glutamate receptor ionotropic kainate 1"/>
    <property type="match status" value="1"/>
</dbReference>
<dbReference type="InterPro" id="IPR001320">
    <property type="entry name" value="Iontro_rcpt_C"/>
</dbReference>
<evidence type="ECO:0000256" key="7">
    <source>
        <dbReference type="ARBA" id="ARBA00023065"/>
    </source>
</evidence>
<evidence type="ECO:0000256" key="12">
    <source>
        <dbReference type="ARBA" id="ARBA00023286"/>
    </source>
</evidence>
<dbReference type="Pfam" id="PF01094">
    <property type="entry name" value="ANF_receptor"/>
    <property type="match status" value="1"/>
</dbReference>
<dbReference type="AlphaFoldDB" id="A0A9P0GC72"/>
<feature type="site" description="Crucial to convey clamshell closure to channel opening" evidence="16">
    <location>
        <position position="664"/>
    </location>
</feature>
<dbReference type="Pfam" id="PF00060">
    <property type="entry name" value="Lig_chan"/>
    <property type="match status" value="1"/>
</dbReference>
<keyword evidence="3" id="KW-1003">Cell membrane</keyword>
<dbReference type="Gene3D" id="3.40.190.10">
    <property type="entry name" value="Periplasmic binding protein-like II"/>
    <property type="match status" value="2"/>
</dbReference>
<dbReference type="InterPro" id="IPR001828">
    <property type="entry name" value="ANF_lig-bd_rcpt"/>
</dbReference>
<keyword evidence="7" id="KW-0406">Ion transport</keyword>
<dbReference type="Proteomes" id="UP001153636">
    <property type="component" value="Chromosome 16"/>
</dbReference>
<feature type="disulfide bond" evidence="17">
    <location>
        <begin position="82"/>
        <end position="342"/>
    </location>
</feature>
<dbReference type="SUPFAM" id="SSF53822">
    <property type="entry name" value="Periplasmic binding protein-like I"/>
    <property type="match status" value="1"/>
</dbReference>
<keyword evidence="13" id="KW-0407">Ion channel</keyword>
<keyword evidence="6" id="KW-0770">Synapse</keyword>
<comment type="similarity">
    <text evidence="1">Belongs to the glutamate-gated ion channel (TC 1.A.10.1) family.</text>
</comment>
<dbReference type="SUPFAM" id="SSF53850">
    <property type="entry name" value="Periplasmic binding protein-like II"/>
    <property type="match status" value="1"/>
</dbReference>
<dbReference type="GO" id="GO:0045211">
    <property type="term" value="C:postsynaptic membrane"/>
    <property type="evidence" value="ECO:0007669"/>
    <property type="project" value="UniProtKB-SubCell"/>
</dbReference>
<evidence type="ECO:0000256" key="15">
    <source>
        <dbReference type="PIRSR" id="PIRSR601508-1"/>
    </source>
</evidence>
<evidence type="ECO:0000256" key="18">
    <source>
        <dbReference type="SAM" id="Phobius"/>
    </source>
</evidence>
<organism evidence="22 23">
    <name type="scientific">Psylliodes chrysocephalus</name>
    <dbReference type="NCBI Taxonomy" id="3402493"/>
    <lineage>
        <taxon>Eukaryota</taxon>
        <taxon>Metazoa</taxon>
        <taxon>Ecdysozoa</taxon>
        <taxon>Arthropoda</taxon>
        <taxon>Hexapoda</taxon>
        <taxon>Insecta</taxon>
        <taxon>Pterygota</taxon>
        <taxon>Neoptera</taxon>
        <taxon>Endopterygota</taxon>
        <taxon>Coleoptera</taxon>
        <taxon>Polyphaga</taxon>
        <taxon>Cucujiformia</taxon>
        <taxon>Chrysomeloidea</taxon>
        <taxon>Chrysomelidae</taxon>
        <taxon>Galerucinae</taxon>
        <taxon>Alticini</taxon>
        <taxon>Psylliodes</taxon>
    </lineage>
</organism>
<keyword evidence="19" id="KW-0732">Signal</keyword>
<keyword evidence="8 18" id="KW-0472">Membrane</keyword>
<feature type="transmembrane region" description="Helical" evidence="18">
    <location>
        <begin position="559"/>
        <end position="578"/>
    </location>
</feature>
<dbReference type="EMBL" id="OV651828">
    <property type="protein sequence ID" value="CAH1104227.1"/>
    <property type="molecule type" value="Genomic_DNA"/>
</dbReference>
<evidence type="ECO:0000256" key="4">
    <source>
        <dbReference type="ARBA" id="ARBA00022692"/>
    </source>
</evidence>
<evidence type="ECO:0000313" key="23">
    <source>
        <dbReference type="Proteomes" id="UP001153636"/>
    </source>
</evidence>
<dbReference type="FunFam" id="3.40.190.10:FF:000178">
    <property type="entry name" value="Glutamate receptor subunit"/>
    <property type="match status" value="1"/>
</dbReference>
<evidence type="ECO:0000256" key="16">
    <source>
        <dbReference type="PIRSR" id="PIRSR601508-2"/>
    </source>
</evidence>
<dbReference type="Pfam" id="PF10613">
    <property type="entry name" value="Lig_chan-Glu_bd"/>
    <property type="match status" value="1"/>
</dbReference>
<evidence type="ECO:0000259" key="20">
    <source>
        <dbReference type="SMART" id="SM00079"/>
    </source>
</evidence>
<dbReference type="GO" id="GO:0015276">
    <property type="term" value="F:ligand-gated monoatomic ion channel activity"/>
    <property type="evidence" value="ECO:0007669"/>
    <property type="project" value="InterPro"/>
</dbReference>
<keyword evidence="10" id="KW-0325">Glycoprotein</keyword>
<dbReference type="Gene3D" id="1.10.287.70">
    <property type="match status" value="1"/>
</dbReference>
<dbReference type="InterPro" id="IPR015683">
    <property type="entry name" value="Ionotropic_Glu_rcpt"/>
</dbReference>
<evidence type="ECO:0000256" key="17">
    <source>
        <dbReference type="PIRSR" id="PIRSR601508-3"/>
    </source>
</evidence>
<sequence length="925" mass="105218">MEVKMWRWLFSLFFFFYGVDKIDCSKTVVTIGVLLEDLSSQINIPLNSTIYKKNLFDQRAYFSTKMMQVSSTDTFEASLTLCSMLDSDLGVVAVYSDSIRTIPILESTCTFFEIPFLITNWKSPSPIKRDPEKVRALINFFPEAELFAKGLADIVRSLQWSSFIIIYENEEGLIRMQEILKLQELNPDSKQNNILVMQLGPGPDYRPLLKKIRNTTEDNIILDCNTNKIMMILTQAKEVGMLELHNRYFITSLDAHTLDLSYLNTTANITSIRLHDPKSDDFLNTVHRWELTEFENHNRRVPLDPLSIKTETVLFHDAVLLLTDTVNAMSIRPGINISPLSCNRTETSQDGFTLRKYMLINTPSMTLSGPLKFNDEGGRIDFNIHVVDNIDDTVIATSYAANNSLVLHRDYNQTMDAAVLNLQKITVIVSSRIGEPYLMYRQPSYEGEILTGNNRYEGYSMDLIAGIAKIIGFNFQFEITEKYGNYDPTERRWNGLIGEILEKRAHLAVCDLTITPERREVVDFSMPFMTLGIGILYYKGEADKTTDMFKFLEPFSTSVWIYTATLYLVISIVLYFIARMTPGDWENPQPYEENPEELENIWDIKNCFWLTLGSIMTQGCDILPKGISSRIAVGVWWFFSLIMTSSYTANLAAFLTKASLEAPIDSAEALSKQTKIKYGLLSGGSTESFFANSNFSTYQRMWLNMQQAKPSVFEASNDDGVQRVRNTKNALYAFLMESTQIEYVMATKPDLKRVGDLLDSKSYGIAMPMNSPYRSAINKAVLEMQETGVLEKLKKTWWEKNKEEPKDSEQDTGDETDSLKLGISNLGGIFLVLGIGIAMSCAFAIVEFLWNCRNISVEEHITYMQALKLELKFACNVFITKKRVKPLLSEASSSESEKNEENKNDSKSMIHGILQSAESNLNIVH</sequence>
<evidence type="ECO:0000259" key="21">
    <source>
        <dbReference type="SMART" id="SM00918"/>
    </source>
</evidence>
<evidence type="ECO:0000256" key="13">
    <source>
        <dbReference type="ARBA" id="ARBA00023303"/>
    </source>
</evidence>
<dbReference type="FunFam" id="3.40.190.10:FF:000061">
    <property type="entry name" value="Glutamate receptor, ionotropic kainate"/>
    <property type="match status" value="1"/>
</dbReference>
<reference evidence="22" key="1">
    <citation type="submission" date="2022-01" db="EMBL/GenBank/DDBJ databases">
        <authorList>
            <person name="King R."/>
        </authorList>
    </citation>
    <scope>NUCLEOTIDE SEQUENCE</scope>
</reference>
<dbReference type="PRINTS" id="PR00177">
    <property type="entry name" value="NMDARECEPTOR"/>
</dbReference>
<evidence type="ECO:0000256" key="10">
    <source>
        <dbReference type="ARBA" id="ARBA00023180"/>
    </source>
</evidence>
<evidence type="ECO:0000256" key="3">
    <source>
        <dbReference type="ARBA" id="ARBA00022475"/>
    </source>
</evidence>
<evidence type="ECO:0000256" key="14">
    <source>
        <dbReference type="ARBA" id="ARBA00034104"/>
    </source>
</evidence>
<comment type="subcellular location">
    <subcellularLocation>
        <location evidence="14">Postsynaptic cell membrane</location>
        <topology evidence="14">Multi-pass membrane protein</topology>
    </subcellularLocation>
</comment>
<dbReference type="InterPro" id="IPR001508">
    <property type="entry name" value="Iono_Glu_rcpt_met"/>
</dbReference>
<dbReference type="PANTHER" id="PTHR18966">
    <property type="entry name" value="IONOTROPIC GLUTAMATE RECEPTOR"/>
    <property type="match status" value="1"/>
</dbReference>
<dbReference type="SMART" id="SM00079">
    <property type="entry name" value="PBPe"/>
    <property type="match status" value="1"/>
</dbReference>
<feature type="binding site" evidence="15">
    <location>
        <position position="513"/>
    </location>
    <ligand>
        <name>L-glutamate</name>
        <dbReference type="ChEBI" id="CHEBI:29985"/>
    </ligand>
</feature>
<proteinExistence type="inferred from homology"/>